<reference evidence="2 4" key="2">
    <citation type="submission" date="2018-08" db="EMBL/GenBank/DDBJ databases">
        <title>Bacillus clarus sp. nov. strain PS00077A.</title>
        <authorList>
            <person name="Mendez Acevedo M."/>
            <person name="Carroll L."/>
            <person name="Mukherjee M."/>
            <person name="Wiedmann M."/>
            <person name="Kovac J."/>
        </authorList>
    </citation>
    <scope>NUCLEOTIDE SEQUENCE [LARGE SCALE GENOMIC DNA]</scope>
    <source>
        <strain evidence="2 4">PS00077A</strain>
    </source>
</reference>
<dbReference type="AlphaFoldDB" id="A0A090YLZ1"/>
<evidence type="ECO:0000313" key="1">
    <source>
        <dbReference type="EMBL" id="KFM98947.1"/>
    </source>
</evidence>
<dbReference type="PATRIC" id="fig|1405.8.peg.1108"/>
<evidence type="ECO:0000313" key="3">
    <source>
        <dbReference type="Proteomes" id="UP000029389"/>
    </source>
</evidence>
<name>A0A090YLZ1_9BACI</name>
<evidence type="ECO:0000313" key="2">
    <source>
        <dbReference type="EMBL" id="RFT68745.1"/>
    </source>
</evidence>
<dbReference type="Proteomes" id="UP000264294">
    <property type="component" value="Unassembled WGS sequence"/>
</dbReference>
<dbReference type="RefSeq" id="WP_042979520.1">
    <property type="nucleotide sequence ID" value="NZ_JMQC01000008.1"/>
</dbReference>
<evidence type="ECO:0000313" key="4">
    <source>
        <dbReference type="Proteomes" id="UP000264294"/>
    </source>
</evidence>
<dbReference type="GO" id="GO:0016853">
    <property type="term" value="F:isomerase activity"/>
    <property type="evidence" value="ECO:0007669"/>
    <property type="project" value="UniProtKB-KW"/>
</dbReference>
<dbReference type="EMBL" id="QVOD01000001">
    <property type="protein sequence ID" value="RFT68745.1"/>
    <property type="molecule type" value="Genomic_DNA"/>
</dbReference>
<accession>A0A090YLZ1</accession>
<organism evidence="1 3">
    <name type="scientific">Bacillus clarus</name>
    <dbReference type="NCBI Taxonomy" id="2338372"/>
    <lineage>
        <taxon>Bacteria</taxon>
        <taxon>Bacillati</taxon>
        <taxon>Bacillota</taxon>
        <taxon>Bacilli</taxon>
        <taxon>Bacillales</taxon>
        <taxon>Bacillaceae</taxon>
        <taxon>Bacillus</taxon>
        <taxon>Bacillus cereus group</taxon>
    </lineage>
</organism>
<keyword evidence="2" id="KW-0413">Isomerase</keyword>
<dbReference type="EMBL" id="JMQC01000008">
    <property type="protein sequence ID" value="KFM98947.1"/>
    <property type="molecule type" value="Genomic_DNA"/>
</dbReference>
<gene>
    <name evidence="2" type="ORF">D0U04_00765</name>
    <name evidence="1" type="ORF">DJ93_933</name>
</gene>
<comment type="caution">
    <text evidence="1">The sequence shown here is derived from an EMBL/GenBank/DDBJ whole genome shotgun (WGS) entry which is preliminary data.</text>
</comment>
<protein>
    <submittedName>
        <fullName evidence="2">Peptidyl-prolyl cis-trans isomerase</fullName>
    </submittedName>
</protein>
<sequence length="165" mass="19038">MSEILFINGKVRFPITIDPSVWIFDDRKVDLTTFFDETREESSELETYLKQTSAHWDREIRDGAAFPPIQQSVKKYKKEQLVTGTFGIPLHPFLNNAEIIDDAIQVEIETLDETFTLPLETAQKAILGFSKDGKPLREDGPVHLYFHDGSNRNNPIRNIRKFTII</sequence>
<dbReference type="STRING" id="1405.B7492_20970"/>
<reference evidence="1 3" key="1">
    <citation type="submission" date="2014-04" db="EMBL/GenBank/DDBJ databases">
        <authorList>
            <person name="Bishop-Lilly K.A."/>
            <person name="Broomall S.M."/>
            <person name="Chain P.S."/>
            <person name="Chertkov O."/>
            <person name="Coyne S.R."/>
            <person name="Daligault H.E."/>
            <person name="Davenport K.W."/>
            <person name="Erkkila T."/>
            <person name="Frey K.G."/>
            <person name="Gibbons H.S."/>
            <person name="Gu W."/>
            <person name="Jaissle J."/>
            <person name="Johnson S.L."/>
            <person name="Koroleva G.I."/>
            <person name="Ladner J.T."/>
            <person name="Lo C.-C."/>
            <person name="Minogue T.D."/>
            <person name="Munk C."/>
            <person name="Palacios G.F."/>
            <person name="Redden C.L."/>
            <person name="Rosenzweig C.N."/>
            <person name="Scholz M.B."/>
            <person name="Teshima H."/>
            <person name="Xu Y."/>
        </authorList>
    </citation>
    <scope>NUCLEOTIDE SEQUENCE [LARGE SCALE GENOMIC DNA]</scope>
    <source>
        <strain evidence="1 3">BHP</strain>
    </source>
</reference>
<proteinExistence type="predicted"/>
<keyword evidence="4" id="KW-1185">Reference proteome</keyword>
<dbReference type="Proteomes" id="UP000029389">
    <property type="component" value="Unassembled WGS sequence"/>
</dbReference>